<protein>
    <submittedName>
        <fullName evidence="4">DNA primase</fullName>
    </submittedName>
</protein>
<proteinExistence type="predicted"/>
<dbReference type="SMART" id="SM00943">
    <property type="entry name" value="Prim-Pol"/>
    <property type="match status" value="1"/>
</dbReference>
<sequence>MAPPSEFLMSVAEVLLASNRLSVQDAALAFARAGIPVFPCVTEGKHPLTPVGFHDASSDLEQVRAWWTRWPSANIGMPTGSASGIDVVDIDVTKADAGFAAFERATAAGLVDGELARVRTPSGGMHVYFVAIADRPQRCWQAASAHIDFRGDGGYVIVPPSILATDTGRASYRLYSLSSAGSKPVDAVALRGFIDPRPPRVGTRATVARAPEASRLAQWVSNLQEGERNSGLFWAACRLVEAGFAPADVEAALGPSAQTAGLDEREILITISSASRRATAGAQAFDQPAPATRRGEAPCLS</sequence>
<evidence type="ECO:0000259" key="2">
    <source>
        <dbReference type="SMART" id="SM00942"/>
    </source>
</evidence>
<dbReference type="SUPFAM" id="SSF56747">
    <property type="entry name" value="Prim-pol domain"/>
    <property type="match status" value="1"/>
</dbReference>
<evidence type="ECO:0000313" key="5">
    <source>
        <dbReference type="Proteomes" id="UP000297983"/>
    </source>
</evidence>
<name>A0A4R9ASP9_9MICO</name>
<gene>
    <name evidence="4" type="ORF">E3T50_13615</name>
</gene>
<organism evidence="4 5">
    <name type="scientific">Cryobacterium gelidum</name>
    <dbReference type="NCBI Taxonomy" id="1259164"/>
    <lineage>
        <taxon>Bacteria</taxon>
        <taxon>Bacillati</taxon>
        <taxon>Actinomycetota</taxon>
        <taxon>Actinomycetes</taxon>
        <taxon>Micrococcales</taxon>
        <taxon>Microbacteriaceae</taxon>
        <taxon>Cryobacterium</taxon>
    </lineage>
</organism>
<reference evidence="4 5" key="1">
    <citation type="submission" date="2019-03" db="EMBL/GenBank/DDBJ databases">
        <title>Genomics of glacier-inhabiting Cryobacterium strains.</title>
        <authorList>
            <person name="Liu Q."/>
            <person name="Xin Y.-H."/>
        </authorList>
    </citation>
    <scope>NUCLEOTIDE SEQUENCE [LARGE SCALE GENOMIC DNA]</scope>
    <source>
        <strain evidence="4 5">Hz16</strain>
    </source>
</reference>
<dbReference type="CDD" id="cd04859">
    <property type="entry name" value="Prim_Pol"/>
    <property type="match status" value="1"/>
</dbReference>
<dbReference type="SMART" id="SM00942">
    <property type="entry name" value="PriCT_1"/>
    <property type="match status" value="1"/>
</dbReference>
<comment type="caution">
    <text evidence="4">The sequence shown here is derived from an EMBL/GenBank/DDBJ whole genome shotgun (WGS) entry which is preliminary data.</text>
</comment>
<keyword evidence="5" id="KW-1185">Reference proteome</keyword>
<dbReference type="AlphaFoldDB" id="A0A4R9ASP9"/>
<dbReference type="InterPro" id="IPR015330">
    <property type="entry name" value="DNA_primase/pol_bifunc_N"/>
</dbReference>
<dbReference type="InterPro" id="IPR014820">
    <property type="entry name" value="PriCT_1"/>
</dbReference>
<evidence type="ECO:0000313" key="4">
    <source>
        <dbReference type="EMBL" id="TFD68206.1"/>
    </source>
</evidence>
<dbReference type="Pfam" id="PF09250">
    <property type="entry name" value="Prim-Pol"/>
    <property type="match status" value="1"/>
</dbReference>
<dbReference type="EMBL" id="SOHL01000027">
    <property type="protein sequence ID" value="TFD68206.1"/>
    <property type="molecule type" value="Genomic_DNA"/>
</dbReference>
<accession>A0A4R9ASP9</accession>
<evidence type="ECO:0000259" key="3">
    <source>
        <dbReference type="SMART" id="SM00943"/>
    </source>
</evidence>
<evidence type="ECO:0000256" key="1">
    <source>
        <dbReference type="SAM" id="MobiDB-lite"/>
    </source>
</evidence>
<feature type="domain" description="Primase C-terminal 1" evidence="2">
    <location>
        <begin position="217"/>
        <end position="280"/>
    </location>
</feature>
<feature type="domain" description="DNA primase/polymerase bifunctional N-terminal" evidence="3">
    <location>
        <begin position="27"/>
        <end position="220"/>
    </location>
</feature>
<feature type="region of interest" description="Disordered" evidence="1">
    <location>
        <begin position="276"/>
        <end position="301"/>
    </location>
</feature>
<dbReference type="Proteomes" id="UP000297983">
    <property type="component" value="Unassembled WGS sequence"/>
</dbReference>